<proteinExistence type="predicted"/>
<evidence type="ECO:0000313" key="1">
    <source>
        <dbReference type="EMBL" id="KAF9952148.1"/>
    </source>
</evidence>
<gene>
    <name evidence="1" type="ORF">BGZ65_005473</name>
</gene>
<organism evidence="1 2">
    <name type="scientific">Modicella reniformis</name>
    <dbReference type="NCBI Taxonomy" id="1440133"/>
    <lineage>
        <taxon>Eukaryota</taxon>
        <taxon>Fungi</taxon>
        <taxon>Fungi incertae sedis</taxon>
        <taxon>Mucoromycota</taxon>
        <taxon>Mortierellomycotina</taxon>
        <taxon>Mortierellomycetes</taxon>
        <taxon>Mortierellales</taxon>
        <taxon>Mortierellaceae</taxon>
        <taxon>Modicella</taxon>
    </lineage>
</organism>
<sequence length="274" mass="30577">GQSELVARKLEGCLIQSGYDVILCLKVELFGRSPDEDSHGVASLVSPDVRSFKVVNEMCEGASQIMIGTVRWNALVTMAAVLTSGKIVVGPHNTIFYPHVASRVWLKKGGEKDMHNNVERQTRSHFDEEVTYGKHAAVHPRFLKFNTMPVTLATLWAFKKAAKRWSGLKVAAFVFSNLYTEGGKVLKSQVEEYLKEVRSTKGEDEDDPGIRGNLKRLVQVMKDEETRPVSDKVDKELRDLANRVQKAQTDINHGIVAAEVEKVIDGILRGKMTE</sequence>
<protein>
    <submittedName>
        <fullName evidence="1">Uncharacterized protein</fullName>
    </submittedName>
</protein>
<dbReference type="OrthoDB" id="2439141at2759"/>
<dbReference type="AlphaFoldDB" id="A0A9P6IXP5"/>
<evidence type="ECO:0000313" key="2">
    <source>
        <dbReference type="Proteomes" id="UP000749646"/>
    </source>
</evidence>
<dbReference type="EMBL" id="JAAAHW010007014">
    <property type="protein sequence ID" value="KAF9952148.1"/>
    <property type="molecule type" value="Genomic_DNA"/>
</dbReference>
<dbReference type="Proteomes" id="UP000749646">
    <property type="component" value="Unassembled WGS sequence"/>
</dbReference>
<feature type="non-terminal residue" evidence="1">
    <location>
        <position position="1"/>
    </location>
</feature>
<name>A0A9P6IXP5_9FUNG</name>
<comment type="caution">
    <text evidence="1">The sequence shown here is derived from an EMBL/GenBank/DDBJ whole genome shotgun (WGS) entry which is preliminary data.</text>
</comment>
<keyword evidence="2" id="KW-1185">Reference proteome</keyword>
<reference evidence="1" key="1">
    <citation type="journal article" date="2020" name="Fungal Divers.">
        <title>Resolving the Mortierellaceae phylogeny through synthesis of multi-gene phylogenetics and phylogenomics.</title>
        <authorList>
            <person name="Vandepol N."/>
            <person name="Liber J."/>
            <person name="Desiro A."/>
            <person name="Na H."/>
            <person name="Kennedy M."/>
            <person name="Barry K."/>
            <person name="Grigoriev I.V."/>
            <person name="Miller A.N."/>
            <person name="O'Donnell K."/>
            <person name="Stajich J.E."/>
            <person name="Bonito G."/>
        </authorList>
    </citation>
    <scope>NUCLEOTIDE SEQUENCE</scope>
    <source>
        <strain evidence="1">MES-2147</strain>
    </source>
</reference>
<accession>A0A9P6IXP5</accession>